<comment type="caution">
    <text evidence="3">The sequence shown here is derived from an EMBL/GenBank/DDBJ whole genome shotgun (WGS) entry which is preliminary data.</text>
</comment>
<dbReference type="GO" id="GO:0016462">
    <property type="term" value="F:pyrophosphatase activity"/>
    <property type="evidence" value="ECO:0007669"/>
    <property type="project" value="TreeGrafter"/>
</dbReference>
<name>A0A4R2RZA4_9FIRM</name>
<dbReference type="PANTHER" id="PTHR30005:SF0">
    <property type="entry name" value="RETROGRADE REGULATION PROTEIN 2"/>
    <property type="match status" value="1"/>
</dbReference>
<proteinExistence type="inferred from homology"/>
<keyword evidence="4" id="KW-1185">Reference proteome</keyword>
<comment type="similarity">
    <text evidence="1">Belongs to the GppA/Ppx family.</text>
</comment>
<evidence type="ECO:0000259" key="2">
    <source>
        <dbReference type="Pfam" id="PF02541"/>
    </source>
</evidence>
<dbReference type="InterPro" id="IPR050273">
    <property type="entry name" value="GppA/Ppx_hydrolase"/>
</dbReference>
<sequence length="310" mass="33259">MRDGCWGAVDIGSNSVRFLVAQVTPAGMKPLWSSLVSTRLGRDMAHSPILSKEAVEATLAAMVEAWRTMQRWLDDPARVAVLATSAVREARNGAAFCRMVAQQLGMTVQVLSGEAEGKLSYEGAVAGLTAEPLQGKQAIVVDIGGGSAEVVCAPAGRWHRWSLPLGAVRLTQTGWQREMIAAAWRPVVNELVQIAETAPMQFVGVGGTVTTLAALEAAMVVYDPERIHGAVVTREAARRWLATLLAMPLTERRSLAGLQPERADIIPAGLAVLVELMDGADAEQLMVSETDLLYAALLRHAQGRFWDGLD</sequence>
<dbReference type="Gene3D" id="3.30.420.40">
    <property type="match status" value="1"/>
</dbReference>
<feature type="domain" description="Ppx/GppA phosphatase N-terminal" evidence="2">
    <location>
        <begin position="19"/>
        <end position="290"/>
    </location>
</feature>
<organism evidence="3 4">
    <name type="scientific">Heliophilum fasciatum</name>
    <dbReference type="NCBI Taxonomy" id="35700"/>
    <lineage>
        <taxon>Bacteria</taxon>
        <taxon>Bacillati</taxon>
        <taxon>Bacillota</taxon>
        <taxon>Clostridia</taxon>
        <taxon>Eubacteriales</taxon>
        <taxon>Heliobacteriaceae</taxon>
        <taxon>Heliophilum</taxon>
    </lineage>
</organism>
<dbReference type="OrthoDB" id="9807195at2"/>
<reference evidence="3 4" key="1">
    <citation type="submission" date="2019-03" db="EMBL/GenBank/DDBJ databases">
        <title>Genomic Encyclopedia of Type Strains, Phase IV (KMG-IV): sequencing the most valuable type-strain genomes for metagenomic binning, comparative biology and taxonomic classification.</title>
        <authorList>
            <person name="Goeker M."/>
        </authorList>
    </citation>
    <scope>NUCLEOTIDE SEQUENCE [LARGE SCALE GENOMIC DNA]</scope>
    <source>
        <strain evidence="3 4">DSM 11170</strain>
    </source>
</reference>
<evidence type="ECO:0000313" key="3">
    <source>
        <dbReference type="EMBL" id="TCP68439.1"/>
    </source>
</evidence>
<dbReference type="SUPFAM" id="SSF53067">
    <property type="entry name" value="Actin-like ATPase domain"/>
    <property type="match status" value="2"/>
</dbReference>
<gene>
    <name evidence="3" type="ORF">EDD73_10370</name>
</gene>
<dbReference type="Gene3D" id="3.30.420.150">
    <property type="entry name" value="Exopolyphosphatase. Domain 2"/>
    <property type="match status" value="1"/>
</dbReference>
<dbReference type="InterPro" id="IPR043129">
    <property type="entry name" value="ATPase_NBD"/>
</dbReference>
<dbReference type="AlphaFoldDB" id="A0A4R2RZA4"/>
<accession>A0A4R2RZA4</accession>
<evidence type="ECO:0000256" key="1">
    <source>
        <dbReference type="ARBA" id="ARBA00007125"/>
    </source>
</evidence>
<dbReference type="PANTHER" id="PTHR30005">
    <property type="entry name" value="EXOPOLYPHOSPHATASE"/>
    <property type="match status" value="1"/>
</dbReference>
<dbReference type="CDD" id="cd24054">
    <property type="entry name" value="ASKHA_NBD_AaPPX-GppA_MtPPX2-like"/>
    <property type="match status" value="1"/>
</dbReference>
<dbReference type="RefSeq" id="WP_131918035.1">
    <property type="nucleotide sequence ID" value="NZ_JAOQNU010000003.1"/>
</dbReference>
<dbReference type="Pfam" id="PF02541">
    <property type="entry name" value="Ppx-GppA"/>
    <property type="match status" value="1"/>
</dbReference>
<dbReference type="Proteomes" id="UP000294813">
    <property type="component" value="Unassembled WGS sequence"/>
</dbReference>
<dbReference type="InterPro" id="IPR003695">
    <property type="entry name" value="Ppx_GppA_N"/>
</dbReference>
<evidence type="ECO:0000313" key="4">
    <source>
        <dbReference type="Proteomes" id="UP000294813"/>
    </source>
</evidence>
<dbReference type="EMBL" id="SLXT01000003">
    <property type="protein sequence ID" value="TCP68439.1"/>
    <property type="molecule type" value="Genomic_DNA"/>
</dbReference>
<protein>
    <submittedName>
        <fullName evidence="3">Exopolyphosphatase/guanosine-5'-triphosphate, 3'-diphosphate pyrophosphatase</fullName>
    </submittedName>
</protein>